<protein>
    <submittedName>
        <fullName evidence="3">Unannotated protein</fullName>
    </submittedName>
</protein>
<sequence>MDTVPKKYKGFPNLGWILGILLPCSYLLLTYARESGAKPGTPGLTHTKENTK</sequence>
<dbReference type="EMBL" id="CAEZTI010000148">
    <property type="protein sequence ID" value="CAB4567960.1"/>
    <property type="molecule type" value="Genomic_DNA"/>
</dbReference>
<dbReference type="AlphaFoldDB" id="A0A6J7NTE4"/>
<gene>
    <name evidence="2" type="ORF">UFOPK1619_00765</name>
    <name evidence="3" type="ORF">UFOPK4057_00054</name>
</gene>
<evidence type="ECO:0000313" key="3">
    <source>
        <dbReference type="EMBL" id="CAB4996391.1"/>
    </source>
</evidence>
<keyword evidence="1" id="KW-0812">Transmembrane</keyword>
<proteinExistence type="predicted"/>
<organism evidence="3">
    <name type="scientific">freshwater metagenome</name>
    <dbReference type="NCBI Taxonomy" id="449393"/>
    <lineage>
        <taxon>unclassified sequences</taxon>
        <taxon>metagenomes</taxon>
        <taxon>ecological metagenomes</taxon>
    </lineage>
</organism>
<name>A0A6J7NTE4_9ZZZZ</name>
<keyword evidence="1" id="KW-1133">Transmembrane helix</keyword>
<evidence type="ECO:0000256" key="1">
    <source>
        <dbReference type="SAM" id="Phobius"/>
    </source>
</evidence>
<dbReference type="EMBL" id="CAFBPC010000005">
    <property type="protein sequence ID" value="CAB4996391.1"/>
    <property type="molecule type" value="Genomic_DNA"/>
</dbReference>
<feature type="transmembrane region" description="Helical" evidence="1">
    <location>
        <begin position="14"/>
        <end position="32"/>
    </location>
</feature>
<evidence type="ECO:0000313" key="2">
    <source>
        <dbReference type="EMBL" id="CAB4567960.1"/>
    </source>
</evidence>
<accession>A0A6J7NTE4</accession>
<keyword evidence="1" id="KW-0472">Membrane</keyword>
<reference evidence="3" key="1">
    <citation type="submission" date="2020-05" db="EMBL/GenBank/DDBJ databases">
        <authorList>
            <person name="Chiriac C."/>
            <person name="Salcher M."/>
            <person name="Ghai R."/>
            <person name="Kavagutti S V."/>
        </authorList>
    </citation>
    <scope>NUCLEOTIDE SEQUENCE</scope>
</reference>